<dbReference type="InterPro" id="IPR048258">
    <property type="entry name" value="Cyclins_cyclin-box"/>
</dbReference>
<proteinExistence type="inferred from homology"/>
<dbReference type="InterPro" id="IPR004367">
    <property type="entry name" value="Cyclin_C-dom"/>
</dbReference>
<evidence type="ECO:0000313" key="11">
    <source>
        <dbReference type="Proteomes" id="UP001632038"/>
    </source>
</evidence>
<evidence type="ECO:0000259" key="8">
    <source>
        <dbReference type="SMART" id="SM00385"/>
    </source>
</evidence>
<reference evidence="11" key="1">
    <citation type="journal article" date="2024" name="IScience">
        <title>Strigolactones Initiate the Formation of Haustorium-like Structures in Castilleja.</title>
        <authorList>
            <person name="Buerger M."/>
            <person name="Peterson D."/>
            <person name="Chory J."/>
        </authorList>
    </citation>
    <scope>NUCLEOTIDE SEQUENCE [LARGE SCALE GENOMIC DNA]</scope>
</reference>
<evidence type="ECO:0000256" key="7">
    <source>
        <dbReference type="RuleBase" id="RU000383"/>
    </source>
</evidence>
<dbReference type="CDD" id="cd20567">
    <property type="entry name" value="CYCLIN_AtCycB-like_rpt1"/>
    <property type="match status" value="1"/>
</dbReference>
<keyword evidence="3 7" id="KW-0195">Cyclin</keyword>
<dbReference type="Pfam" id="PF02984">
    <property type="entry name" value="Cyclin_C"/>
    <property type="match status" value="1"/>
</dbReference>
<dbReference type="CDD" id="cd20511">
    <property type="entry name" value="CYCLIN_AtCycB-like_rpt2"/>
    <property type="match status" value="1"/>
</dbReference>
<dbReference type="GO" id="GO:0010332">
    <property type="term" value="P:response to gamma radiation"/>
    <property type="evidence" value="ECO:0007669"/>
    <property type="project" value="UniProtKB-ARBA"/>
</dbReference>
<feature type="domain" description="Cyclin C-terminal" evidence="9">
    <location>
        <begin position="312"/>
        <end position="430"/>
    </location>
</feature>
<dbReference type="SMART" id="SM01332">
    <property type="entry name" value="Cyclin_C"/>
    <property type="match status" value="1"/>
</dbReference>
<feature type="domain" description="Cyclin-like" evidence="8">
    <location>
        <begin position="316"/>
        <end position="399"/>
    </location>
</feature>
<dbReference type="InterPro" id="IPR013763">
    <property type="entry name" value="Cyclin-like_dom"/>
</dbReference>
<evidence type="ECO:0000256" key="1">
    <source>
        <dbReference type="ARBA" id="ARBA00006955"/>
    </source>
</evidence>
<accession>A0ABD3CSD8</accession>
<comment type="similarity">
    <text evidence="1">Belongs to the cyclin family. Cyclin AB subfamily.</text>
</comment>
<gene>
    <name evidence="10" type="ORF">CASFOL_025567</name>
</gene>
<dbReference type="Gene3D" id="1.10.472.10">
    <property type="entry name" value="Cyclin-like"/>
    <property type="match status" value="2"/>
</dbReference>
<sequence length="443" mass="49264">MASRHIVQQQNGGEAIIGDNQQKIMGAEKKNHRAPLGDIGNLVTVRGVDNKPLTQVSRPVTRSFHHKLLANAQNAAAENNKNANGAVLLNGALPEKKAVAGKPVARKKAVTKPKPEEIIEISPDTIENEKPGERSSKKKAPTLTSVLTARSKAACGLSNKPKSQIVNIDADDVNNDLAVVEYIDDMYTYYKSAENEGRAHDYMDSQPEINEKMRAILIDWLVQVHVKFELSPETLYLTINIVDRYLASKTTSRRELQLVGMSSMLIASKYEEIWAPEVNEFVSISDMTYSNKQILVMEKQILGELEWSLTVPTSYVFLVRFIKACLTDDSNVENLVFFLAELGMMNYATFMYCPSMIAASAVYAARCTLNKAPFWNETLKLHTGYSESQLVDCAKLLVSFHSMAAEQKLKGIYRKYSSSERGAVALLPPAKSLLVFTLSNYSQ</sequence>
<evidence type="ECO:0000259" key="9">
    <source>
        <dbReference type="SMART" id="SM01332"/>
    </source>
</evidence>
<keyword evidence="2" id="KW-0132">Cell division</keyword>
<dbReference type="SUPFAM" id="SSF47954">
    <property type="entry name" value="Cyclin-like"/>
    <property type="match status" value="2"/>
</dbReference>
<organism evidence="10 11">
    <name type="scientific">Castilleja foliolosa</name>
    <dbReference type="NCBI Taxonomy" id="1961234"/>
    <lineage>
        <taxon>Eukaryota</taxon>
        <taxon>Viridiplantae</taxon>
        <taxon>Streptophyta</taxon>
        <taxon>Embryophyta</taxon>
        <taxon>Tracheophyta</taxon>
        <taxon>Spermatophyta</taxon>
        <taxon>Magnoliopsida</taxon>
        <taxon>eudicotyledons</taxon>
        <taxon>Gunneridae</taxon>
        <taxon>Pentapetalae</taxon>
        <taxon>asterids</taxon>
        <taxon>lamiids</taxon>
        <taxon>Lamiales</taxon>
        <taxon>Orobanchaceae</taxon>
        <taxon>Pedicularideae</taxon>
        <taxon>Castillejinae</taxon>
        <taxon>Castilleja</taxon>
    </lineage>
</organism>
<evidence type="ECO:0000256" key="3">
    <source>
        <dbReference type="ARBA" id="ARBA00023127"/>
    </source>
</evidence>
<dbReference type="GO" id="GO:0051301">
    <property type="term" value="P:cell division"/>
    <property type="evidence" value="ECO:0007669"/>
    <property type="project" value="UniProtKB-KW"/>
</dbReference>
<feature type="domain" description="Cyclin-like" evidence="8">
    <location>
        <begin position="219"/>
        <end position="303"/>
    </location>
</feature>
<dbReference type="InterPro" id="IPR046965">
    <property type="entry name" value="Cyclin_A/B-like"/>
</dbReference>
<dbReference type="PANTHER" id="PTHR10177">
    <property type="entry name" value="CYCLINS"/>
    <property type="match status" value="1"/>
</dbReference>
<dbReference type="PROSITE" id="PS00292">
    <property type="entry name" value="CYCLINS"/>
    <property type="match status" value="1"/>
</dbReference>
<evidence type="ECO:0000256" key="6">
    <source>
        <dbReference type="ARBA" id="ARBA00065123"/>
    </source>
</evidence>
<dbReference type="SMART" id="SM00385">
    <property type="entry name" value="CYCLIN"/>
    <property type="match status" value="2"/>
</dbReference>
<evidence type="ECO:0000313" key="10">
    <source>
        <dbReference type="EMBL" id="KAL3632583.1"/>
    </source>
</evidence>
<evidence type="ECO:0000256" key="2">
    <source>
        <dbReference type="ARBA" id="ARBA00022618"/>
    </source>
</evidence>
<dbReference type="InterPro" id="IPR036915">
    <property type="entry name" value="Cyclin-like_sf"/>
</dbReference>
<name>A0ABD3CSD8_9LAMI</name>
<dbReference type="InterPro" id="IPR006671">
    <property type="entry name" value="Cyclin_N"/>
</dbReference>
<keyword evidence="11" id="KW-1185">Reference proteome</keyword>
<keyword evidence="4" id="KW-0131">Cell cycle</keyword>
<evidence type="ECO:0000256" key="5">
    <source>
        <dbReference type="ARBA" id="ARBA00059307"/>
    </source>
</evidence>
<dbReference type="PIRSF" id="PIRSF001771">
    <property type="entry name" value="Cyclin_A_B_D_E"/>
    <property type="match status" value="1"/>
</dbReference>
<dbReference type="EMBL" id="JAVIJP010000032">
    <property type="protein sequence ID" value="KAL3632583.1"/>
    <property type="molecule type" value="Genomic_DNA"/>
</dbReference>
<dbReference type="FunFam" id="1.10.472.10:FF:000032">
    <property type="entry name" value="G2/mitotic-specific cyclin-1"/>
    <property type="match status" value="1"/>
</dbReference>
<comment type="caution">
    <text evidence="10">The sequence shown here is derived from an EMBL/GenBank/DDBJ whole genome shotgun (WGS) entry which is preliminary data.</text>
</comment>
<comment type="function">
    <text evidence="5">Essential for the control of the cell cycle at the G2/M (mitosis) transition. G2/M cyclins accumulate steadily during G2 and are abruptly destroyed at mitosis.</text>
</comment>
<dbReference type="Pfam" id="PF00134">
    <property type="entry name" value="Cyclin_N"/>
    <property type="match status" value="1"/>
</dbReference>
<protein>
    <submittedName>
        <fullName evidence="10">G2/mitotic-specific cyclin-2</fullName>
    </submittedName>
</protein>
<dbReference type="InterPro" id="IPR039361">
    <property type="entry name" value="Cyclin"/>
</dbReference>
<dbReference type="Proteomes" id="UP001632038">
    <property type="component" value="Unassembled WGS sequence"/>
</dbReference>
<comment type="subunit">
    <text evidence="6">Interacts with the CDC2 and CDK2 protein kinases to form a serine/threonine kinase holoenzyme complex. The cyclin subunit imparts substrate specificity to the complex.</text>
</comment>
<evidence type="ECO:0000256" key="4">
    <source>
        <dbReference type="ARBA" id="ARBA00023306"/>
    </source>
</evidence>
<dbReference type="AlphaFoldDB" id="A0ABD3CSD8"/>